<dbReference type="Proteomes" id="UP000566819">
    <property type="component" value="Unassembled WGS sequence"/>
</dbReference>
<feature type="compositionally biased region" description="Polar residues" evidence="1">
    <location>
        <begin position="127"/>
        <end position="139"/>
    </location>
</feature>
<organism evidence="2 3">
    <name type="scientific">Cudoniella acicularis</name>
    <dbReference type="NCBI Taxonomy" id="354080"/>
    <lineage>
        <taxon>Eukaryota</taxon>
        <taxon>Fungi</taxon>
        <taxon>Dikarya</taxon>
        <taxon>Ascomycota</taxon>
        <taxon>Pezizomycotina</taxon>
        <taxon>Leotiomycetes</taxon>
        <taxon>Helotiales</taxon>
        <taxon>Tricladiaceae</taxon>
        <taxon>Cudoniella</taxon>
    </lineage>
</organism>
<evidence type="ECO:0000256" key="1">
    <source>
        <dbReference type="SAM" id="MobiDB-lite"/>
    </source>
</evidence>
<feature type="compositionally biased region" description="Basic and acidic residues" evidence="1">
    <location>
        <begin position="42"/>
        <end position="55"/>
    </location>
</feature>
<name>A0A8H4R5S4_9HELO</name>
<evidence type="ECO:0000313" key="3">
    <source>
        <dbReference type="Proteomes" id="UP000566819"/>
    </source>
</evidence>
<dbReference type="OrthoDB" id="18679at2759"/>
<gene>
    <name evidence="2" type="ORF">G7Y89_g14048</name>
</gene>
<comment type="caution">
    <text evidence="2">The sequence shown here is derived from an EMBL/GenBank/DDBJ whole genome shotgun (WGS) entry which is preliminary data.</text>
</comment>
<keyword evidence="3" id="KW-1185">Reference proteome</keyword>
<feature type="region of interest" description="Disordered" evidence="1">
    <location>
        <begin position="156"/>
        <end position="178"/>
    </location>
</feature>
<protein>
    <submittedName>
        <fullName evidence="2">Uncharacterized protein</fullName>
    </submittedName>
</protein>
<sequence length="250" mass="27623">MSKSYQHVDASTFQIRGSSAIEILLNMRDEVPAVLEATGENEIEKDGATSVREQESVGEGESPSSAEGSKIPMLPKSGHSDEIETKEMPSNLIRQLESEKEKPIPRGGLLDAIRNKRTPLRSKDHPTSTITTNNPKPKTINKSLFAVHSTNPFTAASRRRAQANPNTPEPLTSPPMPQTCRLNSRFEASPTSSEDEAMEREIDENLDSLVRKDLCLSANRKAEREKEYEVARKAVMEEIVALKTPGLGFI</sequence>
<dbReference type="EMBL" id="JAAMPI010001764">
    <property type="protein sequence ID" value="KAF4624124.1"/>
    <property type="molecule type" value="Genomic_DNA"/>
</dbReference>
<feature type="compositionally biased region" description="Pro residues" evidence="1">
    <location>
        <begin position="167"/>
        <end position="177"/>
    </location>
</feature>
<evidence type="ECO:0000313" key="2">
    <source>
        <dbReference type="EMBL" id="KAF4624124.1"/>
    </source>
</evidence>
<dbReference type="AlphaFoldDB" id="A0A8H4R5S4"/>
<reference evidence="2 3" key="1">
    <citation type="submission" date="2020-03" db="EMBL/GenBank/DDBJ databases">
        <title>Draft Genome Sequence of Cudoniella acicularis.</title>
        <authorList>
            <person name="Buettner E."/>
            <person name="Kellner H."/>
        </authorList>
    </citation>
    <scope>NUCLEOTIDE SEQUENCE [LARGE SCALE GENOMIC DNA]</scope>
    <source>
        <strain evidence="2 3">DSM 108380</strain>
    </source>
</reference>
<feature type="region of interest" description="Disordered" evidence="1">
    <location>
        <begin position="36"/>
        <end position="85"/>
    </location>
</feature>
<proteinExistence type="predicted"/>
<accession>A0A8H4R5S4</accession>
<feature type="region of interest" description="Disordered" evidence="1">
    <location>
        <begin position="119"/>
        <end position="139"/>
    </location>
</feature>
<feature type="compositionally biased region" description="Low complexity" evidence="1">
    <location>
        <begin position="57"/>
        <end position="69"/>
    </location>
</feature>